<reference evidence="2 3" key="1">
    <citation type="submission" date="2018-11" db="EMBL/GenBank/DDBJ databases">
        <title>Genome sequencing of Paenibacillus lentus DSM25539(T).</title>
        <authorList>
            <person name="Kook J.-K."/>
            <person name="Park S.-N."/>
            <person name="Lim Y.K."/>
        </authorList>
    </citation>
    <scope>NUCLEOTIDE SEQUENCE [LARGE SCALE GENOMIC DNA]</scope>
    <source>
        <strain evidence="2 3">DSM 25539</strain>
    </source>
</reference>
<dbReference type="PANTHER" id="PTHR36832">
    <property type="entry name" value="SLR1174 PROTEIN-RELATED"/>
    <property type="match status" value="1"/>
</dbReference>
<evidence type="ECO:0000313" key="3">
    <source>
        <dbReference type="Proteomes" id="UP000273145"/>
    </source>
</evidence>
<dbReference type="PANTHER" id="PTHR36832:SF1">
    <property type="entry name" value="SLR1174 PROTEIN"/>
    <property type="match status" value="1"/>
</dbReference>
<feature type="transmembrane region" description="Helical" evidence="1">
    <location>
        <begin position="137"/>
        <end position="157"/>
    </location>
</feature>
<dbReference type="Proteomes" id="UP000273145">
    <property type="component" value="Chromosome"/>
</dbReference>
<evidence type="ECO:0008006" key="4">
    <source>
        <dbReference type="Google" id="ProtNLM"/>
    </source>
</evidence>
<feature type="transmembrane region" description="Helical" evidence="1">
    <location>
        <begin position="229"/>
        <end position="250"/>
    </location>
</feature>
<keyword evidence="1" id="KW-0812">Transmembrane</keyword>
<keyword evidence="1" id="KW-0472">Membrane</keyword>
<sequence>MSLFSKFLVLAFKEKYAYKFDFYISILASLLVIVVQINVWEALYKGSTVDSASLQQMITYVMISSIIFTLTKSEAGNKIGRKIEDGSIISDFTRPVNFKNYLFAEDLGNNFFQVIFISFPAVFIVSLFCGFSWPGSFLNSIIFVISVVLGVLISFYIKYNIGLFAFWLETSWYIPFFVFAVFELFSGSTIPLWFFPEWLKNICYLLPFRMIFFEPISIFLNKYSYDDSISILGIQLLWLMVLVVLEKLIWSGAQKKIVVHGG</sequence>
<feature type="transmembrane region" description="Helical" evidence="1">
    <location>
        <begin position="202"/>
        <end position="223"/>
    </location>
</feature>
<protein>
    <recommendedName>
        <fullName evidence="4">ABC transporter permease</fullName>
    </recommendedName>
</protein>
<feature type="transmembrane region" description="Helical" evidence="1">
    <location>
        <begin position="172"/>
        <end position="195"/>
    </location>
</feature>
<dbReference type="EMBL" id="CP034248">
    <property type="protein sequence ID" value="AZK48065.1"/>
    <property type="molecule type" value="Genomic_DNA"/>
</dbReference>
<dbReference type="Pfam" id="PF06182">
    <property type="entry name" value="ABC2_membrane_6"/>
    <property type="match status" value="1"/>
</dbReference>
<gene>
    <name evidence="2" type="ORF">EIM92_19395</name>
</gene>
<dbReference type="AlphaFoldDB" id="A0A3Q8S669"/>
<organism evidence="2 3">
    <name type="scientific">Paenibacillus lentus</name>
    <dbReference type="NCBI Taxonomy" id="1338368"/>
    <lineage>
        <taxon>Bacteria</taxon>
        <taxon>Bacillati</taxon>
        <taxon>Bacillota</taxon>
        <taxon>Bacilli</taxon>
        <taxon>Bacillales</taxon>
        <taxon>Paenibacillaceae</taxon>
        <taxon>Paenibacillus</taxon>
    </lineage>
</organism>
<dbReference type="InterPro" id="IPR010390">
    <property type="entry name" value="ABC-2_transporter-like"/>
</dbReference>
<name>A0A3Q8S669_9BACL</name>
<proteinExistence type="predicted"/>
<evidence type="ECO:0000313" key="2">
    <source>
        <dbReference type="EMBL" id="AZK48065.1"/>
    </source>
</evidence>
<keyword evidence="1" id="KW-1133">Transmembrane helix</keyword>
<accession>A0A3Q8S669</accession>
<keyword evidence="3" id="KW-1185">Reference proteome</keyword>
<feature type="transmembrane region" description="Helical" evidence="1">
    <location>
        <begin position="111"/>
        <end position="130"/>
    </location>
</feature>
<dbReference type="OrthoDB" id="8582979at2"/>
<evidence type="ECO:0000256" key="1">
    <source>
        <dbReference type="SAM" id="Phobius"/>
    </source>
</evidence>
<dbReference type="RefSeq" id="WP_125084230.1">
    <property type="nucleotide sequence ID" value="NZ_CP034248.1"/>
</dbReference>
<dbReference type="KEGG" id="plen:EIM92_19395"/>
<feature type="transmembrane region" description="Helical" evidence="1">
    <location>
        <begin position="20"/>
        <end position="40"/>
    </location>
</feature>